<keyword evidence="5" id="KW-1185">Reference proteome</keyword>
<gene>
    <name evidence="4" type="primary">yidD</name>
    <name evidence="4" type="ORF">H8S23_12470</name>
</gene>
<comment type="caution">
    <text evidence="4">The sequence shown here is derived from an EMBL/GenBank/DDBJ whole genome shotgun (WGS) entry which is preliminary data.</text>
</comment>
<evidence type="ECO:0000313" key="4">
    <source>
        <dbReference type="EMBL" id="MBC5582319.1"/>
    </source>
</evidence>
<sequence>MIRRALLALLRGYKKYISPALGNNCRFLPTCSEYAMQAIQTHGVLKGGLLSLWRILRCNPLGRYGYDPVPPRGRWRSDERDLKKPR</sequence>
<dbReference type="Proteomes" id="UP000659630">
    <property type="component" value="Unassembled WGS sequence"/>
</dbReference>
<evidence type="ECO:0000256" key="3">
    <source>
        <dbReference type="SAM" id="MobiDB-lite"/>
    </source>
</evidence>
<comment type="subcellular location">
    <subcellularLocation>
        <location evidence="2">Cell membrane</location>
        <topology evidence="2">Peripheral membrane protein</topology>
        <orientation evidence="2">Cytoplasmic side</orientation>
    </subcellularLocation>
</comment>
<dbReference type="AlphaFoldDB" id="A0A923RF76"/>
<dbReference type="EMBL" id="JACONZ010000005">
    <property type="protein sequence ID" value="MBC5582319.1"/>
    <property type="molecule type" value="Genomic_DNA"/>
</dbReference>
<dbReference type="HAMAP" id="MF_00386">
    <property type="entry name" value="UPF0161_YidD"/>
    <property type="match status" value="1"/>
</dbReference>
<dbReference type="Pfam" id="PF01809">
    <property type="entry name" value="YidD"/>
    <property type="match status" value="1"/>
</dbReference>
<dbReference type="GO" id="GO:0005886">
    <property type="term" value="C:plasma membrane"/>
    <property type="evidence" value="ECO:0007669"/>
    <property type="project" value="UniProtKB-SubCell"/>
</dbReference>
<protein>
    <recommendedName>
        <fullName evidence="2">Putative membrane protein insertion efficiency factor</fullName>
    </recommendedName>
</protein>
<comment type="similarity">
    <text evidence="2">Belongs to the UPF0161 family.</text>
</comment>
<reference evidence="4" key="1">
    <citation type="submission" date="2020-08" db="EMBL/GenBank/DDBJ databases">
        <title>Genome public.</title>
        <authorList>
            <person name="Liu C."/>
            <person name="Sun Q."/>
        </authorList>
    </citation>
    <scope>NUCLEOTIDE SEQUENCE</scope>
    <source>
        <strain evidence="4">BX8</strain>
    </source>
</reference>
<dbReference type="NCBIfam" id="TIGR00278">
    <property type="entry name" value="membrane protein insertion efficiency factor YidD"/>
    <property type="match status" value="1"/>
</dbReference>
<proteinExistence type="inferred from homology"/>
<dbReference type="PANTHER" id="PTHR33383:SF1">
    <property type="entry name" value="MEMBRANE PROTEIN INSERTION EFFICIENCY FACTOR-RELATED"/>
    <property type="match status" value="1"/>
</dbReference>
<dbReference type="SMART" id="SM01234">
    <property type="entry name" value="Haemolytic"/>
    <property type="match status" value="1"/>
</dbReference>
<keyword evidence="1 2" id="KW-0472">Membrane</keyword>
<name>A0A923RF76_9FIRM</name>
<dbReference type="RefSeq" id="WP_186888683.1">
    <property type="nucleotide sequence ID" value="NZ_JACONZ010000005.1"/>
</dbReference>
<evidence type="ECO:0000256" key="2">
    <source>
        <dbReference type="HAMAP-Rule" id="MF_00386"/>
    </source>
</evidence>
<dbReference type="InterPro" id="IPR002696">
    <property type="entry name" value="Membr_insert_effic_factor_YidD"/>
</dbReference>
<evidence type="ECO:0000313" key="5">
    <source>
        <dbReference type="Proteomes" id="UP000659630"/>
    </source>
</evidence>
<comment type="function">
    <text evidence="2">Could be involved in insertion of integral membrane proteins into the membrane.</text>
</comment>
<keyword evidence="2" id="KW-1003">Cell membrane</keyword>
<accession>A0A923RF76</accession>
<evidence type="ECO:0000256" key="1">
    <source>
        <dbReference type="ARBA" id="ARBA00023136"/>
    </source>
</evidence>
<organism evidence="4 5">
    <name type="scientific">Anaerofilum hominis</name>
    <dbReference type="NCBI Taxonomy" id="2763016"/>
    <lineage>
        <taxon>Bacteria</taxon>
        <taxon>Bacillati</taxon>
        <taxon>Bacillota</taxon>
        <taxon>Clostridia</taxon>
        <taxon>Eubacteriales</taxon>
        <taxon>Oscillospiraceae</taxon>
        <taxon>Anaerofilum</taxon>
    </lineage>
</organism>
<feature type="compositionally biased region" description="Basic and acidic residues" evidence="3">
    <location>
        <begin position="75"/>
        <end position="86"/>
    </location>
</feature>
<feature type="region of interest" description="Disordered" evidence="3">
    <location>
        <begin position="66"/>
        <end position="86"/>
    </location>
</feature>
<dbReference type="PANTHER" id="PTHR33383">
    <property type="entry name" value="MEMBRANE PROTEIN INSERTION EFFICIENCY FACTOR-RELATED"/>
    <property type="match status" value="1"/>
</dbReference>